<keyword evidence="7" id="KW-1185">Reference proteome</keyword>
<dbReference type="eggNOG" id="KOG1111">
    <property type="taxonomic scope" value="Eukaryota"/>
</dbReference>
<proteinExistence type="predicted"/>
<dbReference type="GO" id="GO:0043169">
    <property type="term" value="F:cation binding"/>
    <property type="evidence" value="ECO:0007669"/>
    <property type="project" value="InterPro"/>
</dbReference>
<dbReference type="Pfam" id="PF13439">
    <property type="entry name" value="Glyco_transf_4"/>
    <property type="match status" value="1"/>
</dbReference>
<dbReference type="VEuPathDB" id="CryptoDB:GNI_004790"/>
<dbReference type="Pfam" id="PF02806">
    <property type="entry name" value="Alpha-amylase_C"/>
    <property type="match status" value="1"/>
</dbReference>
<evidence type="ECO:0000259" key="3">
    <source>
        <dbReference type="Pfam" id="PF00534"/>
    </source>
</evidence>
<dbReference type="eggNOG" id="KOG0470">
    <property type="taxonomic scope" value="Eukaryota"/>
</dbReference>
<protein>
    <submittedName>
        <fullName evidence="6">Glycosyltransferase family group 1 protein</fullName>
    </submittedName>
</protein>
<dbReference type="GeneID" id="22910435"/>
<dbReference type="InterPro" id="IPR006048">
    <property type="entry name" value="A-amylase/branching_C"/>
</dbReference>
<accession>A0A023BDF4</accession>
<dbReference type="SUPFAM" id="SSF51445">
    <property type="entry name" value="(Trans)glycosidases"/>
    <property type="match status" value="1"/>
</dbReference>
<feature type="domain" description="Glycosyl transferase family 1" evidence="3">
    <location>
        <begin position="833"/>
        <end position="997"/>
    </location>
</feature>
<dbReference type="GO" id="GO:0005737">
    <property type="term" value="C:cytoplasm"/>
    <property type="evidence" value="ECO:0007669"/>
    <property type="project" value="TreeGrafter"/>
</dbReference>
<dbReference type="Gene3D" id="2.60.40.1180">
    <property type="entry name" value="Golgi alpha-mannosidase II"/>
    <property type="match status" value="1"/>
</dbReference>
<feature type="region of interest" description="Disordered" evidence="2">
    <location>
        <begin position="1235"/>
        <end position="1257"/>
    </location>
</feature>
<feature type="domain" description="Glycosyltransferase subfamily 4-like N-terminal" evidence="5">
    <location>
        <begin position="649"/>
        <end position="822"/>
    </location>
</feature>
<dbReference type="GO" id="GO:0005975">
    <property type="term" value="P:carbohydrate metabolic process"/>
    <property type="evidence" value="ECO:0007669"/>
    <property type="project" value="InterPro"/>
</dbReference>
<sequence length="1308" mass="147075">MVSRHFCVIEESQVCADQEQAFIKSVEEMCVTLKGALDIFQDSSDPRSFVVVYYFPNRKSITDMRASEQWRSWRRGLSCILEGTPTVALVRSLSSNNAAFNKSVGSKLEEDKLESMEQIEKNNEEQFEDHARDATSQNSSPKSVMTAPHHPDPEFFLSYSETVVSKLSSNLIPFANMIRERYELYLRNIGHDATTDERQGSVLDANLLGDLIRDNYVLNNYMPKRLADGSVRLRERFNQVITSVSVTGEWIDWDDDRSLSFYRVDYVRSDDNSNGSYVDWECIVPNMPEGTLYKLKLTRSDMEGYHYKISPTSRLLRIHDDFVANSVLRTRSVADSIEPLRPSAGPTGHPRVYQVHVGMCTKEEKVSTFDDVRTEVLPHMVAAGFDVLLLMSVQEHTYYPHAGWHTDCPVALSNRFGSDDALAKLISCAHTLGIKVCVQFVLSHLASNGNSVAYIPGLTKGRHPEWDGASIDYSDRFAREYMMGAAQFWLREFKLDGFWFEGISSVLFKDQATNRFFDLYKFDTYFNHNSDLVGGAFLMELNTRLRQEKPELITFASDHVGVPGLSGPVSAGGLGFSYTATPHTRAALSQMQRDFYNWRFDAQALCFKLDRRTAEPRIAAVDSLASNMIAKRPMKIAFFAWETLHTIPVGGIAPHVTELAAALRRVGHEVHIFTRATSVAASIKIVHGVFYHEVPFQLDKDFVRECENMCSAFVSFLLGYESETGRAFDLCHGHDWLTARAVQAMAGLGRVAVFTMHSTESGRCGNKLFGGVSQRIRELEKAGCTAANRVICVSGVLADEVKDMYGVHGDKIRVTYNGINVQNFDGFEDAAPIKERLGIAPLDPTVLFVGRFVLQKGVDLLVEAAPAILRERGDLKFVIVGDGHMRSEVEARAQQLGVAGAFRFVGSKGGAELKSLFKMCDAVVVPSRNEPFGIVVLEAWSCYKPVIATTCGGPRDFVTPGSDGLLVDPNPDSIRWGVTEALRDFEKLRWMGEQGYQKARDSFSWDRIGTQTRDIYFELLNLTDAGYSYEPDSCGSLAHQWVGDDIKFHMGIFDEEGDSHCGLTLLRLATLLNATLASEASLTFQGCEFAHPDAVDFPRPGNHFKQPCRYMQLATRKDLLFKHHFCFVSELSRCLQELRTRIHGIEETRGEHDDHEDQIYVHRTHDNVVVFERGSALLVFNMNSDREFSGLTVEHSLPSDKLYTVLHTDQLLYAGWNRFPFVEFENHYVLDQDDGECNTPSTTGADQEDGGAKRTDEKRYITIPQLPSKFGLMLATKPVSVSEFQSADEFVDHYEATVRDVKRKIGDM</sequence>
<dbReference type="PANTHER" id="PTHR43651:SF3">
    <property type="entry name" value="1,4-ALPHA-GLUCAN-BRANCHING ENZYME"/>
    <property type="match status" value="1"/>
</dbReference>
<dbReference type="Gene3D" id="3.20.20.80">
    <property type="entry name" value="Glycosidases"/>
    <property type="match status" value="2"/>
</dbReference>
<dbReference type="InterPro" id="IPR028098">
    <property type="entry name" value="Glyco_trans_4-like_N"/>
</dbReference>
<dbReference type="CDD" id="cd03801">
    <property type="entry name" value="GT4_PimA-like"/>
    <property type="match status" value="1"/>
</dbReference>
<evidence type="ECO:0000259" key="5">
    <source>
        <dbReference type="Pfam" id="PF13439"/>
    </source>
</evidence>
<dbReference type="Gene3D" id="3.40.50.2000">
    <property type="entry name" value="Glycogen Phosphorylase B"/>
    <property type="match status" value="2"/>
</dbReference>
<dbReference type="InterPro" id="IPR013780">
    <property type="entry name" value="Glyco_hydro_b"/>
</dbReference>
<dbReference type="RefSeq" id="XP_011128573.1">
    <property type="nucleotide sequence ID" value="XM_011130271.1"/>
</dbReference>
<evidence type="ECO:0000256" key="2">
    <source>
        <dbReference type="SAM" id="MobiDB-lite"/>
    </source>
</evidence>
<dbReference type="InterPro" id="IPR017853">
    <property type="entry name" value="GH"/>
</dbReference>
<evidence type="ECO:0000313" key="6">
    <source>
        <dbReference type="EMBL" id="EZG88399.1"/>
    </source>
</evidence>
<dbReference type="Pfam" id="PF00534">
    <property type="entry name" value="Glycos_transf_1"/>
    <property type="match status" value="1"/>
</dbReference>
<dbReference type="EMBL" id="AFNH02000038">
    <property type="protein sequence ID" value="EZG88399.1"/>
    <property type="molecule type" value="Genomic_DNA"/>
</dbReference>
<organism evidence="6 7">
    <name type="scientific">Gregarina niphandrodes</name>
    <name type="common">Septate eugregarine</name>
    <dbReference type="NCBI Taxonomy" id="110365"/>
    <lineage>
        <taxon>Eukaryota</taxon>
        <taxon>Sar</taxon>
        <taxon>Alveolata</taxon>
        <taxon>Apicomplexa</taxon>
        <taxon>Conoidasida</taxon>
        <taxon>Gregarinasina</taxon>
        <taxon>Eugregarinorida</taxon>
        <taxon>Gregarinidae</taxon>
        <taxon>Gregarina</taxon>
    </lineage>
</organism>
<reference evidence="6" key="1">
    <citation type="submission" date="2013-12" db="EMBL/GenBank/DDBJ databases">
        <authorList>
            <person name="Omoto C.K."/>
            <person name="Sibley D."/>
            <person name="Venepally P."/>
            <person name="Hadjithomas M."/>
            <person name="Karamycheva S."/>
            <person name="Brunk B."/>
            <person name="Roos D."/>
            <person name="Caler E."/>
            <person name="Lorenzi H."/>
        </authorList>
    </citation>
    <scope>NUCLEOTIDE SEQUENCE</scope>
</reference>
<dbReference type="InterPro" id="IPR001296">
    <property type="entry name" value="Glyco_trans_1"/>
</dbReference>
<dbReference type="GO" id="GO:0003844">
    <property type="term" value="F:1,4-alpha-glucan branching enzyme activity"/>
    <property type="evidence" value="ECO:0007669"/>
    <property type="project" value="TreeGrafter"/>
</dbReference>
<feature type="region of interest" description="Disordered" evidence="2">
    <location>
        <begin position="123"/>
        <end position="147"/>
    </location>
</feature>
<dbReference type="SUPFAM" id="SSF53756">
    <property type="entry name" value="UDP-Glycosyltransferase/glycogen phosphorylase"/>
    <property type="match status" value="1"/>
</dbReference>
<comment type="caution">
    <text evidence="6">The sequence shown here is derived from an EMBL/GenBank/DDBJ whole genome shotgun (WGS) entry which is preliminary data.</text>
</comment>
<feature type="compositionally biased region" description="Polar residues" evidence="2">
    <location>
        <begin position="134"/>
        <end position="143"/>
    </location>
</feature>
<gene>
    <name evidence="6" type="ORF">GNI_004790</name>
</gene>
<dbReference type="Proteomes" id="UP000019763">
    <property type="component" value="Unassembled WGS sequence"/>
</dbReference>
<evidence type="ECO:0000259" key="4">
    <source>
        <dbReference type="Pfam" id="PF02806"/>
    </source>
</evidence>
<evidence type="ECO:0000313" key="7">
    <source>
        <dbReference type="Proteomes" id="UP000019763"/>
    </source>
</evidence>
<name>A0A023BDF4_GRENI</name>
<evidence type="ECO:0000256" key="1">
    <source>
        <dbReference type="ARBA" id="ARBA00022676"/>
    </source>
</evidence>
<keyword evidence="1" id="KW-0328">Glycosyltransferase</keyword>
<feature type="compositionally biased region" description="Basic and acidic residues" evidence="2">
    <location>
        <begin position="123"/>
        <end position="133"/>
    </location>
</feature>
<dbReference type="PANTHER" id="PTHR43651">
    <property type="entry name" value="1,4-ALPHA-GLUCAN-BRANCHING ENZYME"/>
    <property type="match status" value="1"/>
</dbReference>
<keyword evidence="1" id="KW-0808">Transferase</keyword>
<feature type="domain" description="Alpha-amylase/branching enzyme C-terminal all beta" evidence="4">
    <location>
        <begin position="1162"/>
        <end position="1220"/>
    </location>
</feature>
<dbReference type="OrthoDB" id="196493at2759"/>